<keyword evidence="4" id="KW-1185">Reference proteome</keyword>
<dbReference type="AlphaFoldDB" id="A0A4Y7R9Q4"/>
<evidence type="ECO:0000259" key="2">
    <source>
        <dbReference type="PROSITE" id="PS51898"/>
    </source>
</evidence>
<dbReference type="Proteomes" id="UP000298324">
    <property type="component" value="Unassembled WGS sequence"/>
</dbReference>
<evidence type="ECO:0000313" key="3">
    <source>
        <dbReference type="EMBL" id="TEB05674.1"/>
    </source>
</evidence>
<evidence type="ECO:0000313" key="4">
    <source>
        <dbReference type="Proteomes" id="UP000298324"/>
    </source>
</evidence>
<dbReference type="PROSITE" id="PS51898">
    <property type="entry name" value="TYR_RECOMBINASE"/>
    <property type="match status" value="1"/>
</dbReference>
<evidence type="ECO:0000256" key="1">
    <source>
        <dbReference type="ARBA" id="ARBA00023172"/>
    </source>
</evidence>
<dbReference type="PANTHER" id="PTHR30349">
    <property type="entry name" value="PHAGE INTEGRASE-RELATED"/>
    <property type="match status" value="1"/>
</dbReference>
<dbReference type="InterPro" id="IPR011010">
    <property type="entry name" value="DNA_brk_join_enz"/>
</dbReference>
<name>A0A4Y7R9Q4_9FIRM</name>
<dbReference type="Pfam" id="PF00589">
    <property type="entry name" value="Phage_integrase"/>
    <property type="match status" value="1"/>
</dbReference>
<dbReference type="Gene3D" id="1.10.443.10">
    <property type="entry name" value="Intergrase catalytic core"/>
    <property type="match status" value="1"/>
</dbReference>
<keyword evidence="1" id="KW-0233">DNA recombination</keyword>
<dbReference type="SUPFAM" id="SSF56349">
    <property type="entry name" value="DNA breaking-rejoining enzymes"/>
    <property type="match status" value="1"/>
</dbReference>
<dbReference type="GO" id="GO:0006310">
    <property type="term" value="P:DNA recombination"/>
    <property type="evidence" value="ECO:0007669"/>
    <property type="project" value="UniProtKB-KW"/>
</dbReference>
<dbReference type="PANTHER" id="PTHR30349:SF64">
    <property type="entry name" value="PROPHAGE INTEGRASE INTD-RELATED"/>
    <property type="match status" value="1"/>
</dbReference>
<reference evidence="3 4" key="1">
    <citation type="journal article" date="2018" name="Environ. Microbiol.">
        <title>Novel energy conservation strategies and behaviour of Pelotomaculum schinkii driving syntrophic propionate catabolism.</title>
        <authorList>
            <person name="Hidalgo-Ahumada C.A.P."/>
            <person name="Nobu M.K."/>
            <person name="Narihiro T."/>
            <person name="Tamaki H."/>
            <person name="Liu W.T."/>
            <person name="Kamagata Y."/>
            <person name="Stams A.J.M."/>
            <person name="Imachi H."/>
            <person name="Sousa D.Z."/>
        </authorList>
    </citation>
    <scope>NUCLEOTIDE SEQUENCE [LARGE SCALE GENOMIC DNA]</scope>
    <source>
        <strain evidence="3 4">HH</strain>
    </source>
</reference>
<dbReference type="InterPro" id="IPR050090">
    <property type="entry name" value="Tyrosine_recombinase_XerCD"/>
</dbReference>
<dbReference type="GO" id="GO:0015074">
    <property type="term" value="P:DNA integration"/>
    <property type="evidence" value="ECO:0007669"/>
    <property type="project" value="InterPro"/>
</dbReference>
<proteinExistence type="predicted"/>
<feature type="domain" description="Tyr recombinase" evidence="2">
    <location>
        <begin position="1"/>
        <end position="143"/>
    </location>
</feature>
<organism evidence="3 4">
    <name type="scientific">Pelotomaculum schinkii</name>
    <dbReference type="NCBI Taxonomy" id="78350"/>
    <lineage>
        <taxon>Bacteria</taxon>
        <taxon>Bacillati</taxon>
        <taxon>Bacillota</taxon>
        <taxon>Clostridia</taxon>
        <taxon>Eubacteriales</taxon>
        <taxon>Desulfotomaculaceae</taxon>
        <taxon>Pelotomaculum</taxon>
    </lineage>
</organism>
<accession>A0A4Y7R9Q4</accession>
<dbReference type="InterPro" id="IPR013762">
    <property type="entry name" value="Integrase-like_cat_sf"/>
</dbReference>
<comment type="caution">
    <text evidence="3">The sequence shown here is derived from an EMBL/GenBank/DDBJ whole genome shotgun (WGS) entry which is preliminary data.</text>
</comment>
<dbReference type="InterPro" id="IPR002104">
    <property type="entry name" value="Integrase_catalytic"/>
</dbReference>
<protein>
    <submittedName>
        <fullName evidence="3">Tyrosine recombinase XerD</fullName>
    </submittedName>
</protein>
<dbReference type="EMBL" id="QFGA01000002">
    <property type="protein sequence ID" value="TEB05674.1"/>
    <property type="molecule type" value="Genomic_DNA"/>
</dbReference>
<gene>
    <name evidence="3" type="primary">xerD_4</name>
    <name evidence="3" type="ORF">Psch_02715</name>
</gene>
<sequence length="169" mass="19436">MRIRETLSIRFCDIDLSHGEEKIIVRGKGDRLRAIPLVPGLLSLELLREEVNKYGADQIYLFPQPGDISQPLSYNDASALWRQLQKQTGTRYHVHQIRHSCATSLLNDGVDIEIIRQLLGHQDIQTTSHYAKLDIRALRKELIAYVQRRERGLVREDSAVWGNTLQVLI</sequence>
<dbReference type="GO" id="GO:0003677">
    <property type="term" value="F:DNA binding"/>
    <property type="evidence" value="ECO:0007669"/>
    <property type="project" value="InterPro"/>
</dbReference>